<keyword evidence="4" id="KW-1185">Reference proteome</keyword>
<proteinExistence type="inferred from homology"/>
<organism evidence="3 4">
    <name type="scientific">Lachancea nothofagi CBS 11611</name>
    <dbReference type="NCBI Taxonomy" id="1266666"/>
    <lineage>
        <taxon>Eukaryota</taxon>
        <taxon>Fungi</taxon>
        <taxon>Dikarya</taxon>
        <taxon>Ascomycota</taxon>
        <taxon>Saccharomycotina</taxon>
        <taxon>Saccharomycetes</taxon>
        <taxon>Saccharomycetales</taxon>
        <taxon>Saccharomycetaceae</taxon>
        <taxon>Lachancea</taxon>
    </lineage>
</organism>
<evidence type="ECO:0000313" key="4">
    <source>
        <dbReference type="Proteomes" id="UP000189911"/>
    </source>
</evidence>
<dbReference type="InterPro" id="IPR018559">
    <property type="entry name" value="DUF2015"/>
</dbReference>
<sequence length="132" mass="14866">MHTFHKILAFLGILIGASALIVFRIQIIARCGELATELRSIFGRRIQLNADFTEDLEAGLTSRNFDISSHNEGDQRKGLNDEAKTEIKMIMKRDKVNFDQARLLHAQEKFGRNRIAADGTPLDPKAVIFGRT</sequence>
<dbReference type="OrthoDB" id="447314at2759"/>
<name>A0A1G4KKD1_9SACH</name>
<evidence type="ECO:0000256" key="1">
    <source>
        <dbReference type="ARBA" id="ARBA00008325"/>
    </source>
</evidence>
<dbReference type="PANTHER" id="PTHR28023:SF1">
    <property type="entry name" value="UPF0357 PROTEIN YCL012C"/>
    <property type="match status" value="1"/>
</dbReference>
<accession>A0A1G4KKD1</accession>
<dbReference type="EMBL" id="LT598453">
    <property type="protein sequence ID" value="SCV04924.1"/>
    <property type="molecule type" value="Genomic_DNA"/>
</dbReference>
<dbReference type="AlphaFoldDB" id="A0A1G4KKD1"/>
<evidence type="ECO:0000256" key="2">
    <source>
        <dbReference type="ARBA" id="ARBA00022729"/>
    </source>
</evidence>
<evidence type="ECO:0000313" key="3">
    <source>
        <dbReference type="EMBL" id="SCV04924.1"/>
    </source>
</evidence>
<comment type="similarity">
    <text evidence="1">Belongs to the UPF0357 family.</text>
</comment>
<protein>
    <submittedName>
        <fullName evidence="3">LANO_0G14422g1_1</fullName>
    </submittedName>
</protein>
<keyword evidence="2" id="KW-0732">Signal</keyword>
<dbReference type="Pfam" id="PF09435">
    <property type="entry name" value="DUF2015"/>
    <property type="match status" value="1"/>
</dbReference>
<dbReference type="PANTHER" id="PTHR28023">
    <property type="entry name" value="UPF0357 PROTEIN YCL012C"/>
    <property type="match status" value="1"/>
</dbReference>
<dbReference type="Proteomes" id="UP000189911">
    <property type="component" value="Chromosome G"/>
</dbReference>
<reference evidence="4" key="1">
    <citation type="submission" date="2016-03" db="EMBL/GenBank/DDBJ databases">
        <authorList>
            <person name="Devillers Hugo."/>
        </authorList>
    </citation>
    <scope>NUCLEOTIDE SEQUENCE [LARGE SCALE GENOMIC DNA]</scope>
</reference>
<gene>
    <name evidence="3" type="ORF">LANO_0G14422G</name>
</gene>